<evidence type="ECO:0000313" key="3">
    <source>
        <dbReference type="EMBL" id="ALK85841.1"/>
    </source>
</evidence>
<accession>A0A0P0M4K6</accession>
<sequence>MGQEFCQSCGMPLTDTNKGTNSDGSLNNEYCSYCYQEGQFTQDFNMSQMIEFCAQFTDQINKKTGWNLTPEQAKENMRQFFPTLKRWKEKDERTLTEKATGLLAQCKDITIASIDNEGFPRPVPMSKISSKGCNEVWLATAANSVKVTDFKLNNKAGLCYSNYGDSVGLRGIIEIITDDNIRKEMWQDWLINHFPYGHTDPNFVLLHFIGKEATFWINGEFAHEKL</sequence>
<evidence type="ECO:0000259" key="2">
    <source>
        <dbReference type="Pfam" id="PF16242"/>
    </source>
</evidence>
<dbReference type="InterPro" id="IPR025868">
    <property type="entry name" value="Zn_ribbon_dom_put"/>
</dbReference>
<dbReference type="AlphaFoldDB" id="A0A0P0M4K6"/>
<protein>
    <submittedName>
        <fullName evidence="4">Pyridoxamine 5'-phosphate oxidase family protein</fullName>
    </submittedName>
    <submittedName>
        <fullName evidence="3">Transcriptional regulator</fullName>
    </submittedName>
</protein>
<feature type="domain" description="Putative zinc ribbon" evidence="1">
    <location>
        <begin position="5"/>
        <end position="88"/>
    </location>
</feature>
<dbReference type="Proteomes" id="UP000736888">
    <property type="component" value="Unassembled WGS sequence"/>
</dbReference>
<dbReference type="InterPro" id="IPR012349">
    <property type="entry name" value="Split_barrel_FMN-bd"/>
</dbReference>
<dbReference type="RefSeq" id="WP_057099265.1">
    <property type="nucleotide sequence ID" value="NZ_JAHPYS010000012.1"/>
</dbReference>
<organism evidence="3 5">
    <name type="scientific">Phocaeicola vulgatus</name>
    <name type="common">Bacteroides vulgatus</name>
    <dbReference type="NCBI Taxonomy" id="821"/>
    <lineage>
        <taxon>Bacteria</taxon>
        <taxon>Pseudomonadati</taxon>
        <taxon>Bacteroidota</taxon>
        <taxon>Bacteroidia</taxon>
        <taxon>Bacteroidales</taxon>
        <taxon>Bacteroidaceae</taxon>
        <taxon>Phocaeicola</taxon>
    </lineage>
</organism>
<dbReference type="Pfam" id="PF16242">
    <property type="entry name" value="Pyrid_ox_like"/>
    <property type="match status" value="1"/>
</dbReference>
<dbReference type="Proteomes" id="UP000061587">
    <property type="component" value="Chromosome"/>
</dbReference>
<reference evidence="3 5" key="2">
    <citation type="journal article" date="2016" name="Genome Biol. Evol.">
        <title>Extensive mobilome-driven genome diversification in mouse gut-associated Bacteroides vulgatus mpk.</title>
        <authorList>
            <person name="Lange A."/>
            <person name="Beier S."/>
            <person name="Steimle A."/>
            <person name="Autenrieth I.B."/>
            <person name="Huson D.H."/>
            <person name="Frick J.S."/>
        </authorList>
    </citation>
    <scope>NUCLEOTIDE SEQUENCE [LARGE SCALE GENOMIC DNA]</scope>
    <source>
        <strain evidence="5">mpk</strain>
        <strain evidence="3">Mpk</strain>
    </source>
</reference>
<evidence type="ECO:0000259" key="1">
    <source>
        <dbReference type="Pfam" id="PF12674"/>
    </source>
</evidence>
<gene>
    <name evidence="3" type="ORF">BvMPK_3271</name>
    <name evidence="4" type="ORF">KTG10_07550</name>
</gene>
<dbReference type="PANTHER" id="PTHR34818">
    <property type="entry name" value="PROTEIN BLI-3"/>
    <property type="match status" value="1"/>
</dbReference>
<name>A0A0P0M4K6_PHOVU</name>
<evidence type="ECO:0000313" key="5">
    <source>
        <dbReference type="Proteomes" id="UP000061587"/>
    </source>
</evidence>
<feature type="domain" description="General stress protein FMN-binding split barrel" evidence="2">
    <location>
        <begin position="117"/>
        <end position="218"/>
    </location>
</feature>
<evidence type="ECO:0000313" key="4">
    <source>
        <dbReference type="EMBL" id="MBU9138607.1"/>
    </source>
</evidence>
<dbReference type="Pfam" id="PF12674">
    <property type="entry name" value="Zn_ribbon_2"/>
    <property type="match status" value="1"/>
</dbReference>
<dbReference type="EMBL" id="JAHPYS010000012">
    <property type="protein sequence ID" value="MBU9138607.1"/>
    <property type="molecule type" value="Genomic_DNA"/>
</dbReference>
<dbReference type="InterPro" id="IPR052917">
    <property type="entry name" value="Stress-Dev_Protein"/>
</dbReference>
<dbReference type="PANTHER" id="PTHR34818:SF1">
    <property type="entry name" value="PROTEIN BLI-3"/>
    <property type="match status" value="1"/>
</dbReference>
<reference evidence="5" key="1">
    <citation type="submission" date="2015-10" db="EMBL/GenBank/DDBJ databases">
        <title>Extensive mobilome-driven genome diversification in gut-associated Bacteroides vulgatus mpk.</title>
        <authorList>
            <person name="Beier S."/>
            <person name="Lange A."/>
            <person name="Huson D.H."/>
            <person name="Frick J.-S."/>
            <person name="Autenrieth I.B."/>
        </authorList>
    </citation>
    <scope>NUCLEOTIDE SEQUENCE [LARGE SCALE GENOMIC DNA]</scope>
    <source>
        <strain evidence="5">mpk</strain>
    </source>
</reference>
<dbReference type="InterPro" id="IPR038725">
    <property type="entry name" value="YdaG_split_barrel_FMN-bd"/>
</dbReference>
<proteinExistence type="predicted"/>
<dbReference type="PATRIC" id="fig|821.40.peg.3942"/>
<dbReference type="SUPFAM" id="SSF50475">
    <property type="entry name" value="FMN-binding split barrel"/>
    <property type="match status" value="1"/>
</dbReference>
<dbReference type="EMBL" id="CP013020">
    <property type="protein sequence ID" value="ALK85841.1"/>
    <property type="molecule type" value="Genomic_DNA"/>
</dbReference>
<reference evidence="4" key="3">
    <citation type="submission" date="2021-06" db="EMBL/GenBank/DDBJ databases">
        <title>Collection of gut derived symbiotic bacterial strains cultured from healthy donors.</title>
        <authorList>
            <person name="Lin H."/>
            <person name="Littmann E."/>
            <person name="Pamer E.G."/>
        </authorList>
    </citation>
    <scope>NUCLEOTIDE SEQUENCE</scope>
    <source>
        <strain evidence="4">MSK.6.33</strain>
    </source>
</reference>
<dbReference type="Gene3D" id="2.30.110.10">
    <property type="entry name" value="Electron Transport, Fmn-binding Protein, Chain A"/>
    <property type="match status" value="1"/>
</dbReference>